<dbReference type="SUPFAM" id="SSF55486">
    <property type="entry name" value="Metalloproteases ('zincins'), catalytic domain"/>
    <property type="match status" value="1"/>
</dbReference>
<dbReference type="InterPro" id="IPR024077">
    <property type="entry name" value="Neurolysin/TOP_dom2"/>
</dbReference>
<gene>
    <name evidence="18" type="primary">OCT1</name>
    <name evidence="18" type="ORF">E8E13_007588</name>
</gene>
<keyword evidence="7 15" id="KW-0479">Metal-binding</keyword>
<comment type="cofactor">
    <cofactor evidence="15">
        <name>Zn(2+)</name>
        <dbReference type="ChEBI" id="CHEBI:29105"/>
    </cofactor>
    <text evidence="15">Binds 1 zinc ion.</text>
</comment>
<comment type="caution">
    <text evidence="18">The sequence shown here is derived from an EMBL/GenBank/DDBJ whole genome shotgun (WGS) entry which is preliminary data.</text>
</comment>
<keyword evidence="9 15" id="KW-0862">Zinc</keyword>
<evidence type="ECO:0000256" key="15">
    <source>
        <dbReference type="RuleBase" id="RU003435"/>
    </source>
</evidence>
<sequence length="803" mass="90492">MLQRLARPSTAPWVCAQCLKRQQPRPHPRLRRLNSTVAHAHAHARDSPPTPTPSSTPLHGLSASSKADDAALRKVFDNAAFWDSFRRASKSQPPAGIIGNKYLTHPDGFVDFVTITIQRCNAVVQKVADADSLPAFKGLVRELDKLSDLLCRVIDLADFVRGTHPDRKFQIMAVKAYQTVFQYMNQLNTTPVLYDQLKTASEIPEVYESWSEEERIVARILMEDFARFGIGLDDATRQRLVDMSGEIAEVGSQFVENMAPETLKLKFKSQRMKGMDPNLARQLTRWGETAISTMHHESQLALRFVQDPDVRREVYSAVRTASTSSIARLEKMLKLRAELANLSGYETFAHMTLENKMAKTPEAVNQFLDALYQDNRPAVMADLDELIALKKADAHQGNFPDRINAWDKFYYTQKLLADMEGAYRQRAPDALSSYFSVGTVLQGISRLFDRVYGVRFVPRETRPGEVWDDGVRRLDVISDTEGHIAVLYCDLFSRPGKTPNPAHFTLRCSREILSSEIEEMSHMGHRFDSPIEAATDGMSVAYNAERNSYFQLPTIALICDFHKPASAGRPACLNIHDVRTLFHEMGHALHSILGRTALQNVSGTRCATDIAELPSVLMEHFAFCPEVLGLYARHWETDAPLPTQALENRLAIDNRNQYTELESQILLCMLDQAYHSKLPMEHDFNSTRVYHSVYNKYASVPEPAGTAWQGFFGHLFGYGATYYSYLFDRAIAAKIWGDVFQKDGPKGSLDRGNGELYKNELLRWGGGRDGWQCLAGVLKDPKLAQGDESAMREVGKWGIRESV</sequence>
<keyword evidence="10" id="KW-0809">Transit peptide</keyword>
<dbReference type="Pfam" id="PF01432">
    <property type="entry name" value="Peptidase_M3"/>
    <property type="match status" value="1"/>
</dbReference>
<dbReference type="GO" id="GO:0046872">
    <property type="term" value="F:metal ion binding"/>
    <property type="evidence" value="ECO:0007669"/>
    <property type="project" value="UniProtKB-UniRule"/>
</dbReference>
<dbReference type="Proteomes" id="UP000801428">
    <property type="component" value="Unassembled WGS sequence"/>
</dbReference>
<evidence type="ECO:0000256" key="7">
    <source>
        <dbReference type="ARBA" id="ARBA00022723"/>
    </source>
</evidence>
<evidence type="ECO:0000256" key="12">
    <source>
        <dbReference type="ARBA" id="ARBA00023128"/>
    </source>
</evidence>
<dbReference type="CDD" id="cd06457">
    <property type="entry name" value="M3A_MIP"/>
    <property type="match status" value="1"/>
</dbReference>
<feature type="region of interest" description="Disordered" evidence="16">
    <location>
        <begin position="36"/>
        <end position="63"/>
    </location>
</feature>
<evidence type="ECO:0000256" key="5">
    <source>
        <dbReference type="ARBA" id="ARBA00018046"/>
    </source>
</evidence>
<dbReference type="Gene3D" id="1.10.1370.40">
    <property type="match status" value="1"/>
</dbReference>
<keyword evidence="19" id="KW-1185">Reference proteome</keyword>
<dbReference type="PANTHER" id="PTHR11804">
    <property type="entry name" value="PROTEASE M3 THIMET OLIGOPEPTIDASE-RELATED"/>
    <property type="match status" value="1"/>
</dbReference>
<dbReference type="OrthoDB" id="17530at2759"/>
<evidence type="ECO:0000256" key="8">
    <source>
        <dbReference type="ARBA" id="ARBA00022801"/>
    </source>
</evidence>
<dbReference type="GO" id="GO:0006627">
    <property type="term" value="P:protein processing involved in protein targeting to mitochondrion"/>
    <property type="evidence" value="ECO:0007669"/>
    <property type="project" value="TreeGrafter"/>
</dbReference>
<evidence type="ECO:0000256" key="6">
    <source>
        <dbReference type="ARBA" id="ARBA00022670"/>
    </source>
</evidence>
<evidence type="ECO:0000256" key="11">
    <source>
        <dbReference type="ARBA" id="ARBA00023049"/>
    </source>
</evidence>
<comment type="subcellular location">
    <subcellularLocation>
        <location evidence="2">Mitochondrion matrix</location>
    </subcellularLocation>
</comment>
<evidence type="ECO:0000256" key="13">
    <source>
        <dbReference type="ARBA" id="ARBA00025208"/>
    </source>
</evidence>
<feature type="domain" description="Peptidase M3A/M3B catalytic" evidence="17">
    <location>
        <begin position="306"/>
        <end position="792"/>
    </location>
</feature>
<evidence type="ECO:0000259" key="17">
    <source>
        <dbReference type="Pfam" id="PF01432"/>
    </source>
</evidence>
<dbReference type="InterPro" id="IPR001567">
    <property type="entry name" value="Pept_M3A_M3B_dom"/>
</dbReference>
<evidence type="ECO:0000313" key="19">
    <source>
        <dbReference type="Proteomes" id="UP000801428"/>
    </source>
</evidence>
<accession>A0A9P4W881</accession>
<dbReference type="EMBL" id="SWKU01000007">
    <property type="protein sequence ID" value="KAF3004947.1"/>
    <property type="molecule type" value="Genomic_DNA"/>
</dbReference>
<dbReference type="InterPro" id="IPR033851">
    <property type="entry name" value="M3A_MIP"/>
</dbReference>
<keyword evidence="11 15" id="KW-0482">Metalloprotease</keyword>
<evidence type="ECO:0000256" key="4">
    <source>
        <dbReference type="ARBA" id="ARBA00012441"/>
    </source>
</evidence>
<reference evidence="18" key="1">
    <citation type="submission" date="2019-04" db="EMBL/GenBank/DDBJ databases">
        <title>Sequencing of skin fungus with MAO and IRED activity.</title>
        <authorList>
            <person name="Marsaioli A.J."/>
            <person name="Bonatto J.M.C."/>
            <person name="Reis Junior O."/>
        </authorList>
    </citation>
    <scope>NUCLEOTIDE SEQUENCE</scope>
    <source>
        <strain evidence="18">30M1</strain>
    </source>
</reference>
<dbReference type="Gene3D" id="3.40.390.10">
    <property type="entry name" value="Collagenase (Catalytic Domain)"/>
    <property type="match status" value="1"/>
</dbReference>
<dbReference type="InterPro" id="IPR045090">
    <property type="entry name" value="Pept_M3A_M3B"/>
</dbReference>
<evidence type="ECO:0000256" key="1">
    <source>
        <dbReference type="ARBA" id="ARBA00000436"/>
    </source>
</evidence>
<name>A0A9P4W881_CURKU</name>
<proteinExistence type="inferred from homology"/>
<comment type="similarity">
    <text evidence="3 15">Belongs to the peptidase M3 family.</text>
</comment>
<protein>
    <recommendedName>
        <fullName evidence="5">Mitochondrial intermediate peptidase</fullName>
        <ecNumber evidence="4">3.4.24.59</ecNumber>
    </recommendedName>
    <alternativeName>
        <fullName evidence="14">Octapeptidyl aminopeptidase</fullName>
    </alternativeName>
</protein>
<dbReference type="InterPro" id="IPR024079">
    <property type="entry name" value="MetalloPept_cat_dom_sf"/>
</dbReference>
<dbReference type="EC" id="3.4.24.59" evidence="4"/>
<evidence type="ECO:0000256" key="14">
    <source>
        <dbReference type="ARBA" id="ARBA00032470"/>
    </source>
</evidence>
<evidence type="ECO:0000313" key="18">
    <source>
        <dbReference type="EMBL" id="KAF3004947.1"/>
    </source>
</evidence>
<evidence type="ECO:0000256" key="2">
    <source>
        <dbReference type="ARBA" id="ARBA00004305"/>
    </source>
</evidence>
<dbReference type="PANTHER" id="PTHR11804:SF79">
    <property type="entry name" value="MITOCHONDRIAL INTERMEDIATE PEPTIDASE"/>
    <property type="match status" value="1"/>
</dbReference>
<dbReference type="GO" id="GO:0005759">
    <property type="term" value="C:mitochondrial matrix"/>
    <property type="evidence" value="ECO:0007669"/>
    <property type="project" value="UniProtKB-SubCell"/>
</dbReference>
<evidence type="ECO:0000256" key="16">
    <source>
        <dbReference type="SAM" id="MobiDB-lite"/>
    </source>
</evidence>
<dbReference type="Gene3D" id="1.10.1370.10">
    <property type="entry name" value="Neurolysin, domain 3"/>
    <property type="match status" value="1"/>
</dbReference>
<keyword evidence="8 15" id="KW-0378">Hydrolase</keyword>
<comment type="function">
    <text evidence="13">Cleaves proteins, imported into the mitochondrion, to their mature size. While most mitochondrial precursor proteins are processed to the mature form in one step by mitochondrial processing peptidase (MPP), the sequential cleavage by MIP of an octapeptide after initial processing by MPP is a required step for a subgroup of nuclear-encoded precursor proteins destined for the matrix or the inner membrane.</text>
</comment>
<comment type="catalytic activity">
    <reaction evidence="1">
        <text>Release of an N-terminal octapeptide as second stage of processing of some proteins imported into the mitochondrion.</text>
        <dbReference type="EC" id="3.4.24.59"/>
    </reaction>
</comment>
<dbReference type="GO" id="GO:0006518">
    <property type="term" value="P:peptide metabolic process"/>
    <property type="evidence" value="ECO:0007669"/>
    <property type="project" value="TreeGrafter"/>
</dbReference>
<dbReference type="AlphaFoldDB" id="A0A9P4W881"/>
<evidence type="ECO:0000256" key="9">
    <source>
        <dbReference type="ARBA" id="ARBA00022833"/>
    </source>
</evidence>
<dbReference type="GO" id="GO:0004222">
    <property type="term" value="F:metalloendopeptidase activity"/>
    <property type="evidence" value="ECO:0007669"/>
    <property type="project" value="UniProtKB-EC"/>
</dbReference>
<keyword evidence="6 15" id="KW-0645">Protease</keyword>
<evidence type="ECO:0000256" key="10">
    <source>
        <dbReference type="ARBA" id="ARBA00022946"/>
    </source>
</evidence>
<keyword evidence="12" id="KW-0496">Mitochondrion</keyword>
<organism evidence="18 19">
    <name type="scientific">Curvularia kusanoi</name>
    <name type="common">Cochliobolus kusanoi</name>
    <dbReference type="NCBI Taxonomy" id="90978"/>
    <lineage>
        <taxon>Eukaryota</taxon>
        <taxon>Fungi</taxon>
        <taxon>Dikarya</taxon>
        <taxon>Ascomycota</taxon>
        <taxon>Pezizomycotina</taxon>
        <taxon>Dothideomycetes</taxon>
        <taxon>Pleosporomycetidae</taxon>
        <taxon>Pleosporales</taxon>
        <taxon>Pleosporineae</taxon>
        <taxon>Pleosporaceae</taxon>
        <taxon>Curvularia</taxon>
    </lineage>
</organism>
<evidence type="ECO:0000256" key="3">
    <source>
        <dbReference type="ARBA" id="ARBA00006040"/>
    </source>
</evidence>